<comment type="function">
    <text evidence="6">Catalyzes the GTP-dependent phosphorylation of 5-hydroxy-L-lysine.</text>
</comment>
<dbReference type="SUPFAM" id="SSF56112">
    <property type="entry name" value="Protein kinase-like (PK-like)"/>
    <property type="match status" value="1"/>
</dbReference>
<protein>
    <recommendedName>
        <fullName evidence="8">Hydroxylysine kinase</fullName>
        <ecNumber evidence="7">2.7.1.81</ecNumber>
    </recommendedName>
</protein>
<dbReference type="Gene3D" id="3.90.1200.10">
    <property type="match status" value="1"/>
</dbReference>
<keyword evidence="4" id="KW-0418">Kinase</keyword>
<dbReference type="STRING" id="1548547.BA177_15320"/>
<gene>
    <name evidence="10" type="ORF">BA177_15320</name>
</gene>
<evidence type="ECO:0000259" key="9">
    <source>
        <dbReference type="Pfam" id="PF01636"/>
    </source>
</evidence>
<feature type="domain" description="Aminoglycoside phosphotransferase" evidence="9">
    <location>
        <begin position="41"/>
        <end position="273"/>
    </location>
</feature>
<keyword evidence="3" id="KW-0808">Transferase</keyword>
<dbReference type="KEGG" id="woc:BA177_15320"/>
<dbReference type="EMBL" id="CP016268">
    <property type="protein sequence ID" value="ANO52374.1"/>
    <property type="molecule type" value="Genomic_DNA"/>
</dbReference>
<dbReference type="Proteomes" id="UP000092695">
    <property type="component" value="Chromosome"/>
</dbReference>
<keyword evidence="2" id="KW-0963">Cytoplasm</keyword>
<dbReference type="PANTHER" id="PTHR21064:SF1">
    <property type="entry name" value="HYDROXYLYSINE KINASE"/>
    <property type="match status" value="1"/>
</dbReference>
<evidence type="ECO:0000256" key="2">
    <source>
        <dbReference type="ARBA" id="ARBA00022490"/>
    </source>
</evidence>
<evidence type="ECO:0000313" key="11">
    <source>
        <dbReference type="Proteomes" id="UP000092695"/>
    </source>
</evidence>
<evidence type="ECO:0000256" key="1">
    <source>
        <dbReference type="ARBA" id="ARBA00004496"/>
    </source>
</evidence>
<dbReference type="InterPro" id="IPR050249">
    <property type="entry name" value="Pseudomonas-type_ThrB"/>
</dbReference>
<reference evidence="10 11" key="1">
    <citation type="submission" date="2016-06" db="EMBL/GenBank/DDBJ databases">
        <title>Complete genome sequence of a deep-branching marine Gamma Proteobacterium Woeseia oceani type strain XK5.</title>
        <authorList>
            <person name="Mu D."/>
            <person name="Du Z."/>
        </authorList>
    </citation>
    <scope>NUCLEOTIDE SEQUENCE [LARGE SCALE GENOMIC DNA]</scope>
    <source>
        <strain evidence="10 11">XK5</strain>
    </source>
</reference>
<dbReference type="RefSeq" id="WP_068617623.1">
    <property type="nucleotide sequence ID" value="NZ_CP016268.1"/>
</dbReference>
<keyword evidence="11" id="KW-1185">Reference proteome</keyword>
<dbReference type="PANTHER" id="PTHR21064">
    <property type="entry name" value="AMINOGLYCOSIDE PHOSPHOTRANSFERASE DOMAIN-CONTAINING PROTEIN-RELATED"/>
    <property type="match status" value="1"/>
</dbReference>
<dbReference type="InterPro" id="IPR011009">
    <property type="entry name" value="Kinase-like_dom_sf"/>
</dbReference>
<dbReference type="GO" id="GO:0005737">
    <property type="term" value="C:cytoplasm"/>
    <property type="evidence" value="ECO:0007669"/>
    <property type="project" value="UniProtKB-SubCell"/>
</dbReference>
<sequence length="357" mass="38728">MSSSTPLQVIACDPPRFSAAEARALAQSHYGLSAAAAPLVGERDQNYLLDAGDGGRWVLKIANADEDPRVTDFQIKALLHIATYGRDITAPVLRRTEDGADSVVVERDGARHTVRVVSYLQGKPLENGPLSAPLARAVGRTLAHLGQALQNFEHRGPPQALLWDMKHALALRELLTTVRDRSMRDLLMACLDDFEHYALPAFPALRSQVIHNDLNPGNILVNARQADEVAGVIDFGDLQYSPLIVDVAVAAAYWRNTTGDPLELIAELVAGYHAVSPLSATEAGLLYDLVCTRLATTVTLLEWRTGEAREGDNYLDAATVAESSAAPFLRRLRELPRDDVSRRLRQVCASVSAGAAV</sequence>
<proteinExistence type="predicted"/>
<comment type="catalytic activity">
    <reaction evidence="5">
        <text>(5R)-5-hydroxy-L-lysine + GTP = (5R)-5-phosphooxy-L-lysine + GDP + H(+)</text>
        <dbReference type="Rhea" id="RHEA:19049"/>
        <dbReference type="ChEBI" id="CHEBI:15378"/>
        <dbReference type="ChEBI" id="CHEBI:37565"/>
        <dbReference type="ChEBI" id="CHEBI:57882"/>
        <dbReference type="ChEBI" id="CHEBI:58189"/>
        <dbReference type="ChEBI" id="CHEBI:58357"/>
        <dbReference type="EC" id="2.7.1.81"/>
    </reaction>
</comment>
<comment type="subcellular location">
    <subcellularLocation>
        <location evidence="1">Cytoplasm</location>
    </subcellularLocation>
</comment>
<dbReference type="Pfam" id="PF01636">
    <property type="entry name" value="APH"/>
    <property type="match status" value="1"/>
</dbReference>
<accession>A0A193LJ03</accession>
<evidence type="ECO:0000256" key="5">
    <source>
        <dbReference type="ARBA" id="ARBA00036820"/>
    </source>
</evidence>
<evidence type="ECO:0000256" key="8">
    <source>
        <dbReference type="ARBA" id="ARBA00040505"/>
    </source>
</evidence>
<dbReference type="AlphaFoldDB" id="A0A193LJ03"/>
<organism evidence="10 11">
    <name type="scientific">Woeseia oceani</name>
    <dbReference type="NCBI Taxonomy" id="1548547"/>
    <lineage>
        <taxon>Bacteria</taxon>
        <taxon>Pseudomonadati</taxon>
        <taxon>Pseudomonadota</taxon>
        <taxon>Gammaproteobacteria</taxon>
        <taxon>Woeseiales</taxon>
        <taxon>Woeseiaceae</taxon>
        <taxon>Woeseia</taxon>
    </lineage>
</organism>
<name>A0A193LJ03_9GAMM</name>
<evidence type="ECO:0000256" key="3">
    <source>
        <dbReference type="ARBA" id="ARBA00022679"/>
    </source>
</evidence>
<evidence type="ECO:0000313" key="10">
    <source>
        <dbReference type="EMBL" id="ANO52374.1"/>
    </source>
</evidence>
<evidence type="ECO:0000256" key="6">
    <source>
        <dbReference type="ARBA" id="ARBA00037368"/>
    </source>
</evidence>
<evidence type="ECO:0000256" key="7">
    <source>
        <dbReference type="ARBA" id="ARBA00038873"/>
    </source>
</evidence>
<dbReference type="EC" id="2.7.1.81" evidence="7"/>
<evidence type="ECO:0000256" key="4">
    <source>
        <dbReference type="ARBA" id="ARBA00022777"/>
    </source>
</evidence>
<dbReference type="InterPro" id="IPR002575">
    <property type="entry name" value="Aminoglycoside_PTrfase"/>
</dbReference>
<dbReference type="GO" id="GO:0047992">
    <property type="term" value="F:hydroxylysine kinase activity"/>
    <property type="evidence" value="ECO:0007669"/>
    <property type="project" value="UniProtKB-EC"/>
</dbReference>